<dbReference type="PANTHER" id="PTHR24637:SF236">
    <property type="entry name" value="NEMATODE CUTICLE COLLAGEN N-TERMINAL DOMAIN-CONTAINING PROTEIN"/>
    <property type="match status" value="1"/>
</dbReference>
<feature type="transmembrane region" description="Helical" evidence="3">
    <location>
        <begin position="12"/>
        <end position="34"/>
    </location>
</feature>
<feature type="transmembrane region" description="Helical" evidence="3">
    <location>
        <begin position="679"/>
        <end position="701"/>
    </location>
</feature>
<feature type="region of interest" description="Disordered" evidence="2">
    <location>
        <begin position="206"/>
        <end position="380"/>
    </location>
</feature>
<name>A0A8R1YES1_PRIPA</name>
<dbReference type="Pfam" id="PF21525">
    <property type="entry name" value="Nlp36"/>
    <property type="match status" value="1"/>
</dbReference>
<dbReference type="SMART" id="SM01088">
    <property type="entry name" value="Col_cuticle_N"/>
    <property type="match status" value="1"/>
</dbReference>
<feature type="compositionally biased region" description="Basic and acidic residues" evidence="2">
    <location>
        <begin position="745"/>
        <end position="761"/>
    </location>
</feature>
<proteinExistence type="predicted"/>
<dbReference type="Pfam" id="PF01391">
    <property type="entry name" value="Collagen"/>
    <property type="match status" value="1"/>
</dbReference>
<keyword evidence="3" id="KW-0812">Transmembrane</keyword>
<feature type="compositionally biased region" description="Basic and acidic residues" evidence="2">
    <location>
        <begin position="295"/>
        <end position="306"/>
    </location>
</feature>
<feature type="transmembrane region" description="Helical" evidence="3">
    <location>
        <begin position="115"/>
        <end position="139"/>
    </location>
</feature>
<dbReference type="Proteomes" id="UP000005239">
    <property type="component" value="Unassembled WGS sequence"/>
</dbReference>
<reference evidence="5" key="2">
    <citation type="submission" date="2022-06" db="UniProtKB">
        <authorList>
            <consortium name="EnsemblMetazoa"/>
        </authorList>
    </citation>
    <scope>IDENTIFICATION</scope>
    <source>
        <strain evidence="5">PS312</strain>
    </source>
</reference>
<keyword evidence="3" id="KW-1133">Transmembrane helix</keyword>
<organism evidence="5 6">
    <name type="scientific">Pristionchus pacificus</name>
    <name type="common">Parasitic nematode worm</name>
    <dbReference type="NCBI Taxonomy" id="54126"/>
    <lineage>
        <taxon>Eukaryota</taxon>
        <taxon>Metazoa</taxon>
        <taxon>Ecdysozoa</taxon>
        <taxon>Nematoda</taxon>
        <taxon>Chromadorea</taxon>
        <taxon>Rhabditida</taxon>
        <taxon>Rhabditina</taxon>
        <taxon>Diplogasteromorpha</taxon>
        <taxon>Diplogasteroidea</taxon>
        <taxon>Neodiplogasteridae</taxon>
        <taxon>Pristionchus</taxon>
    </lineage>
</organism>
<evidence type="ECO:0000313" key="5">
    <source>
        <dbReference type="EnsemblMetazoa" id="PPA18143.1"/>
    </source>
</evidence>
<feature type="region of interest" description="Disordered" evidence="2">
    <location>
        <begin position="395"/>
        <end position="418"/>
    </location>
</feature>
<dbReference type="Pfam" id="PF01484">
    <property type="entry name" value="Col_cuticle_N"/>
    <property type="match status" value="1"/>
</dbReference>
<dbReference type="PANTHER" id="PTHR24637">
    <property type="entry name" value="COLLAGEN"/>
    <property type="match status" value="1"/>
</dbReference>
<dbReference type="AlphaFoldDB" id="A0A8R1YES1"/>
<feature type="compositionally biased region" description="Low complexity" evidence="2">
    <location>
        <begin position="252"/>
        <end position="268"/>
    </location>
</feature>
<sequence length="826" mass="88790">MGVQEFELIDYVAPVVVGVIFSVVLFFLSVCINFTCIKKNDDITEFERWGAKYNLRMGPHRLDVTKQFTDNRDNDYNVTMTPFAVLDLALRVSGYKRRGDSGKQSPTTSNRMTQALVYVATAGSGIAIFAVMASLAILANDISTFHDEAMMDLREFKMVANDAWTNILLATPSAGASERMPFNVRKVRQANGKSCNCGEQPNNCPAGPPGPPGAPGDAGFDGENGKDGNAGLTGLASEKDPYAQPEPCIKCPAGPRGPAGPDGETGQPGPDGGAGAPGAPGKDGEDGAPGLAGEPGKDAEDGKDGRPGAPGRNGKRGHGAPGAPGKAGRAGRPGKAGPRGAKGDNGAPGPQGPAGAPGHDGEVGEPGIDGQEGEAGLPGSDAAYCPCPARSFEVKSEPKSQGYDEPAPVVSEERPACKKWRSDDDDEISVNMIVIKMYSGRSMSLLFLFILLLPFLASSRFSCNILDADSCQFLAKIDAFPQLKYVPYQTIVVDDTVDIHEAALAFAQLMCVIRLQASTAGAGLVWLFTADQSRWFYCCHQGVDPYKFFLHHFSKKIVARENLCESLKYKFGPRLIFSGADGTYCPGDPQPTLNLLLGRWYKSNNIRYPNGSLVKSAAERAVARRTLYPFDVRQAGSYVSAYALVYRLAGVPFNSSLVKVGIVKVIHSGSDSPLPNRGLFLSCFYMACLLVFILILFLSLLDLTTPSSYSRSSNIDCEGEQRARMMADNRENGDEAEDVEEGEEAVERPNRRNRLNSEERSLLGTDENTIRTALSGRFPSVSSLSFHSADSRPTRASLESLVIDEPSEVKTSSVWDDKKKQEEPKK</sequence>
<feature type="compositionally biased region" description="Acidic residues" evidence="2">
    <location>
        <begin position="734"/>
        <end position="744"/>
    </location>
</feature>
<feature type="domain" description="Nematode cuticle collagen N-terminal" evidence="4">
    <location>
        <begin position="115"/>
        <end position="167"/>
    </location>
</feature>
<gene>
    <name evidence="5" type="primary">WBGene00107697</name>
</gene>
<feature type="region of interest" description="Disordered" evidence="2">
    <location>
        <begin position="729"/>
        <end position="766"/>
    </location>
</feature>
<keyword evidence="3" id="KW-0472">Membrane</keyword>
<protein>
    <submittedName>
        <fullName evidence="5">Col_cuticle_N domain-containing protein</fullName>
    </submittedName>
</protein>
<evidence type="ECO:0000313" key="6">
    <source>
        <dbReference type="Proteomes" id="UP000005239"/>
    </source>
</evidence>
<feature type="compositionally biased region" description="Gly residues" evidence="2">
    <location>
        <begin position="269"/>
        <end position="278"/>
    </location>
</feature>
<dbReference type="EnsemblMetazoa" id="PPA18143.1">
    <property type="protein sequence ID" value="PPA18143.1"/>
    <property type="gene ID" value="WBGene00107697"/>
</dbReference>
<dbReference type="GO" id="GO:0042302">
    <property type="term" value="F:structural constituent of cuticle"/>
    <property type="evidence" value="ECO:0007669"/>
    <property type="project" value="InterPro"/>
</dbReference>
<evidence type="ECO:0000256" key="2">
    <source>
        <dbReference type="SAM" id="MobiDB-lite"/>
    </source>
</evidence>
<reference evidence="6" key="1">
    <citation type="journal article" date="2008" name="Nat. Genet.">
        <title>The Pristionchus pacificus genome provides a unique perspective on nematode lifestyle and parasitism.</title>
        <authorList>
            <person name="Dieterich C."/>
            <person name="Clifton S.W."/>
            <person name="Schuster L.N."/>
            <person name="Chinwalla A."/>
            <person name="Delehaunty K."/>
            <person name="Dinkelacker I."/>
            <person name="Fulton L."/>
            <person name="Fulton R."/>
            <person name="Godfrey J."/>
            <person name="Minx P."/>
            <person name="Mitreva M."/>
            <person name="Roeseler W."/>
            <person name="Tian H."/>
            <person name="Witte H."/>
            <person name="Yang S.P."/>
            <person name="Wilson R.K."/>
            <person name="Sommer R.J."/>
        </authorList>
    </citation>
    <scope>NUCLEOTIDE SEQUENCE [LARGE SCALE GENOMIC DNA]</scope>
    <source>
        <strain evidence="6">PS312</strain>
    </source>
</reference>
<evidence type="ECO:0000256" key="3">
    <source>
        <dbReference type="SAM" id="Phobius"/>
    </source>
</evidence>
<dbReference type="InterPro" id="IPR008160">
    <property type="entry name" value="Collagen"/>
</dbReference>
<evidence type="ECO:0000259" key="4">
    <source>
        <dbReference type="SMART" id="SM01088"/>
    </source>
</evidence>
<dbReference type="InterPro" id="IPR002486">
    <property type="entry name" value="Col_cuticle_N"/>
</dbReference>
<keyword evidence="1" id="KW-0677">Repeat</keyword>
<feature type="compositionally biased region" description="Basic and acidic residues" evidence="2">
    <location>
        <begin position="815"/>
        <end position="826"/>
    </location>
</feature>
<feature type="region of interest" description="Disordered" evidence="2">
    <location>
        <begin position="781"/>
        <end position="826"/>
    </location>
</feature>
<evidence type="ECO:0000256" key="1">
    <source>
        <dbReference type="ARBA" id="ARBA00022737"/>
    </source>
</evidence>
<keyword evidence="6" id="KW-1185">Reference proteome</keyword>
<accession>A0A8R1YES1</accession>